<dbReference type="SUPFAM" id="SSF46992">
    <property type="entry name" value="Ribosomal protein S20"/>
    <property type="match status" value="1"/>
</dbReference>
<dbReference type="GO" id="GO:0006412">
    <property type="term" value="P:translation"/>
    <property type="evidence" value="ECO:0007669"/>
    <property type="project" value="UniProtKB-UniRule"/>
</dbReference>
<feature type="compositionally biased region" description="Basic residues" evidence="9">
    <location>
        <begin position="7"/>
        <end position="20"/>
    </location>
</feature>
<evidence type="ECO:0000313" key="11">
    <source>
        <dbReference type="Proteomes" id="UP001164472"/>
    </source>
</evidence>
<evidence type="ECO:0000256" key="8">
    <source>
        <dbReference type="HAMAP-Rule" id="MF_00500"/>
    </source>
</evidence>
<dbReference type="GO" id="GO:0003735">
    <property type="term" value="F:structural constituent of ribosome"/>
    <property type="evidence" value="ECO:0007669"/>
    <property type="project" value="InterPro"/>
</dbReference>
<evidence type="ECO:0000256" key="9">
    <source>
        <dbReference type="SAM" id="MobiDB-lite"/>
    </source>
</evidence>
<dbReference type="NCBIfam" id="TIGR00029">
    <property type="entry name" value="S20"/>
    <property type="match status" value="1"/>
</dbReference>
<keyword evidence="3 8" id="KW-0699">rRNA-binding</keyword>
<dbReference type="AlphaFoldDB" id="A0A9E8HP55"/>
<keyword evidence="4 8" id="KW-0694">RNA-binding</keyword>
<dbReference type="RefSeq" id="WP_251811362.1">
    <property type="nucleotide sequence ID" value="NZ_CP101527.1"/>
</dbReference>
<evidence type="ECO:0000256" key="7">
    <source>
        <dbReference type="ARBA" id="ARBA00035136"/>
    </source>
</evidence>
<evidence type="ECO:0000256" key="4">
    <source>
        <dbReference type="ARBA" id="ARBA00022884"/>
    </source>
</evidence>
<evidence type="ECO:0000256" key="3">
    <source>
        <dbReference type="ARBA" id="ARBA00022730"/>
    </source>
</evidence>
<evidence type="ECO:0000256" key="5">
    <source>
        <dbReference type="ARBA" id="ARBA00022980"/>
    </source>
</evidence>
<keyword evidence="11" id="KW-1185">Reference proteome</keyword>
<gene>
    <name evidence="8 10" type="primary">rpsT</name>
    <name evidence="10" type="ORF">NNL22_12790</name>
</gene>
<evidence type="ECO:0000256" key="2">
    <source>
        <dbReference type="ARBA" id="ARBA00007634"/>
    </source>
</evidence>
<dbReference type="PANTHER" id="PTHR33398">
    <property type="entry name" value="30S RIBOSOMAL PROTEIN S20"/>
    <property type="match status" value="1"/>
</dbReference>
<comment type="function">
    <text evidence="1 8">Binds directly to 16S ribosomal RNA.</text>
</comment>
<evidence type="ECO:0000256" key="6">
    <source>
        <dbReference type="ARBA" id="ARBA00023274"/>
    </source>
</evidence>
<accession>A0A9E8HP55</accession>
<dbReference type="GO" id="GO:0015935">
    <property type="term" value="C:small ribosomal subunit"/>
    <property type="evidence" value="ECO:0007669"/>
    <property type="project" value="TreeGrafter"/>
</dbReference>
<dbReference type="PANTHER" id="PTHR33398:SF1">
    <property type="entry name" value="SMALL RIBOSOMAL SUBUNIT PROTEIN BS20C"/>
    <property type="match status" value="1"/>
</dbReference>
<organism evidence="10 11">
    <name type="scientific">Alkalimarinus sediminis</name>
    <dbReference type="NCBI Taxonomy" id="1632866"/>
    <lineage>
        <taxon>Bacteria</taxon>
        <taxon>Pseudomonadati</taxon>
        <taxon>Pseudomonadota</taxon>
        <taxon>Gammaproteobacteria</taxon>
        <taxon>Alteromonadales</taxon>
        <taxon>Alteromonadaceae</taxon>
        <taxon>Alkalimarinus</taxon>
    </lineage>
</organism>
<protein>
    <recommendedName>
        <fullName evidence="7 8">Small ribosomal subunit protein bS20</fullName>
    </recommendedName>
</protein>
<dbReference type="Proteomes" id="UP001164472">
    <property type="component" value="Chromosome"/>
</dbReference>
<name>A0A9E8HP55_9ALTE</name>
<evidence type="ECO:0000256" key="1">
    <source>
        <dbReference type="ARBA" id="ARBA00003134"/>
    </source>
</evidence>
<feature type="region of interest" description="Disordered" evidence="9">
    <location>
        <begin position="1"/>
        <end position="27"/>
    </location>
</feature>
<proteinExistence type="inferred from homology"/>
<reference evidence="10" key="1">
    <citation type="submission" date="2022-07" db="EMBL/GenBank/DDBJ databases">
        <title>Alkalimarinus sp. nov., isolated from gut of a Alitta virens.</title>
        <authorList>
            <person name="Yang A.I."/>
            <person name="Shin N.-R."/>
        </authorList>
    </citation>
    <scope>NUCLEOTIDE SEQUENCE</scope>
    <source>
        <strain evidence="10">FA028</strain>
    </source>
</reference>
<evidence type="ECO:0000313" key="10">
    <source>
        <dbReference type="EMBL" id="UZW73901.1"/>
    </source>
</evidence>
<dbReference type="Pfam" id="PF01649">
    <property type="entry name" value="Ribosomal_S20p"/>
    <property type="match status" value="1"/>
</dbReference>
<keyword evidence="5 8" id="KW-0689">Ribosomal protein</keyword>
<dbReference type="InterPro" id="IPR002583">
    <property type="entry name" value="Ribosomal_bS20"/>
</dbReference>
<dbReference type="FunFam" id="1.20.58.110:FF:000001">
    <property type="entry name" value="30S ribosomal protein S20"/>
    <property type="match status" value="1"/>
</dbReference>
<comment type="similarity">
    <text evidence="2 8">Belongs to the bacterial ribosomal protein bS20 family.</text>
</comment>
<dbReference type="GO" id="GO:0070181">
    <property type="term" value="F:small ribosomal subunit rRNA binding"/>
    <property type="evidence" value="ECO:0007669"/>
    <property type="project" value="TreeGrafter"/>
</dbReference>
<dbReference type="InterPro" id="IPR036510">
    <property type="entry name" value="Ribosomal_bS20_sf"/>
</dbReference>
<keyword evidence="6 8" id="KW-0687">Ribonucleoprotein</keyword>
<dbReference type="Gene3D" id="1.20.58.110">
    <property type="entry name" value="Ribosomal protein S20"/>
    <property type="match status" value="1"/>
</dbReference>
<dbReference type="GO" id="GO:0005829">
    <property type="term" value="C:cytosol"/>
    <property type="evidence" value="ECO:0007669"/>
    <property type="project" value="TreeGrafter"/>
</dbReference>
<dbReference type="HAMAP" id="MF_00500">
    <property type="entry name" value="Ribosomal_bS20"/>
    <property type="match status" value="1"/>
</dbReference>
<sequence>MANSPSSKKRARQQEKRRQHNASQRSMVRTYIKKATAKIASGNYEEAQAAFQAAVPAVDSMVNKGILPKNRAARIKSRLNARVKALKA</sequence>
<dbReference type="KEGG" id="asem:NNL22_12790"/>
<dbReference type="EMBL" id="CP101527">
    <property type="protein sequence ID" value="UZW73901.1"/>
    <property type="molecule type" value="Genomic_DNA"/>
</dbReference>